<organism evidence="3 4">
    <name type="scientific">Thomasclavelia spiroformis</name>
    <dbReference type="NCBI Taxonomy" id="29348"/>
    <lineage>
        <taxon>Bacteria</taxon>
        <taxon>Bacillati</taxon>
        <taxon>Bacillota</taxon>
        <taxon>Erysipelotrichia</taxon>
        <taxon>Erysipelotrichales</taxon>
        <taxon>Coprobacillaceae</taxon>
        <taxon>Thomasclavelia</taxon>
    </lineage>
</organism>
<dbReference type="PANTHER" id="PTHR47505">
    <property type="entry name" value="DNA UTILIZATION PROTEIN YHGH"/>
    <property type="match status" value="1"/>
</dbReference>
<gene>
    <name evidence="3" type="ORF">B5E91_10020</name>
</gene>
<dbReference type="InterPro" id="IPR000836">
    <property type="entry name" value="PRTase_dom"/>
</dbReference>
<dbReference type="EMBL" id="NFLB01000011">
    <property type="protein sequence ID" value="OUQ04479.1"/>
    <property type="molecule type" value="Genomic_DNA"/>
</dbReference>
<comment type="similarity">
    <text evidence="1">Belongs to the ComF/GntX family.</text>
</comment>
<dbReference type="SUPFAM" id="SSF53271">
    <property type="entry name" value="PRTase-like"/>
    <property type="match status" value="1"/>
</dbReference>
<protein>
    <recommendedName>
        <fullName evidence="2">Phosphoribosyltransferase domain-containing protein</fullName>
    </recommendedName>
</protein>
<name>A0A1Y4QCJ4_9FIRM</name>
<dbReference type="RefSeq" id="WP_087257280.1">
    <property type="nucleotide sequence ID" value="NZ_CAMMFM010000004.1"/>
</dbReference>
<dbReference type="Proteomes" id="UP000196258">
    <property type="component" value="Unassembled WGS sequence"/>
</dbReference>
<proteinExistence type="inferred from homology"/>
<dbReference type="InterPro" id="IPR051910">
    <property type="entry name" value="ComF/GntX_DNA_util-trans"/>
</dbReference>
<sequence length="209" mass="24863">MYRNNQKRQCLICFNEINRIPSLYHLIYQPSLCLHCLNQFELYNECHLYQGYPLTILYYYNDFFKKTLFQYKGQGDYALKDAFFNAFLNFKYKYRKHLIVTVPSSKKDNQKRQFNPNEMLVKNFSNNIFTGLYKTNDYKQTTQTNRALVKEIIKIENGKQLYNQDVLIFDDVITSGNTITTCIKIVESYHPKSITLLVMASNQLNELFP</sequence>
<dbReference type="CDD" id="cd06223">
    <property type="entry name" value="PRTases_typeI"/>
    <property type="match status" value="1"/>
</dbReference>
<dbReference type="AlphaFoldDB" id="A0A1Y4QCJ4"/>
<dbReference type="Pfam" id="PF00156">
    <property type="entry name" value="Pribosyltran"/>
    <property type="match status" value="1"/>
</dbReference>
<dbReference type="Gene3D" id="3.40.50.2020">
    <property type="match status" value="1"/>
</dbReference>
<dbReference type="PANTHER" id="PTHR47505:SF1">
    <property type="entry name" value="DNA UTILIZATION PROTEIN YHGH"/>
    <property type="match status" value="1"/>
</dbReference>
<comment type="caution">
    <text evidence="3">The sequence shown here is derived from an EMBL/GenBank/DDBJ whole genome shotgun (WGS) entry which is preliminary data.</text>
</comment>
<evidence type="ECO:0000259" key="2">
    <source>
        <dbReference type="Pfam" id="PF00156"/>
    </source>
</evidence>
<evidence type="ECO:0000256" key="1">
    <source>
        <dbReference type="ARBA" id="ARBA00008007"/>
    </source>
</evidence>
<evidence type="ECO:0000313" key="3">
    <source>
        <dbReference type="EMBL" id="OUQ04479.1"/>
    </source>
</evidence>
<accession>A0A1Y4QCJ4</accession>
<feature type="domain" description="Phosphoribosyltransferase" evidence="2">
    <location>
        <begin position="129"/>
        <end position="201"/>
    </location>
</feature>
<dbReference type="InterPro" id="IPR029057">
    <property type="entry name" value="PRTase-like"/>
</dbReference>
<evidence type="ECO:0000313" key="4">
    <source>
        <dbReference type="Proteomes" id="UP000196258"/>
    </source>
</evidence>
<reference evidence="4" key="1">
    <citation type="submission" date="2017-04" db="EMBL/GenBank/DDBJ databases">
        <title>Function of individual gut microbiota members based on whole genome sequencing of pure cultures obtained from chicken caecum.</title>
        <authorList>
            <person name="Medvecky M."/>
            <person name="Cejkova D."/>
            <person name="Polansky O."/>
            <person name="Karasova D."/>
            <person name="Kubasova T."/>
            <person name="Cizek A."/>
            <person name="Rychlik I."/>
        </authorList>
    </citation>
    <scope>NUCLEOTIDE SEQUENCE [LARGE SCALE GENOMIC DNA]</scope>
    <source>
        <strain evidence="4">An149</strain>
    </source>
</reference>